<feature type="compositionally biased region" description="Basic residues" evidence="1">
    <location>
        <begin position="26"/>
        <end position="40"/>
    </location>
</feature>
<organism evidence="2 3">
    <name type="scientific">Caerostris darwini</name>
    <dbReference type="NCBI Taxonomy" id="1538125"/>
    <lineage>
        <taxon>Eukaryota</taxon>
        <taxon>Metazoa</taxon>
        <taxon>Ecdysozoa</taxon>
        <taxon>Arthropoda</taxon>
        <taxon>Chelicerata</taxon>
        <taxon>Arachnida</taxon>
        <taxon>Araneae</taxon>
        <taxon>Araneomorphae</taxon>
        <taxon>Entelegynae</taxon>
        <taxon>Araneoidea</taxon>
        <taxon>Araneidae</taxon>
        <taxon>Caerostris</taxon>
    </lineage>
</organism>
<feature type="compositionally biased region" description="Basic and acidic residues" evidence="1">
    <location>
        <begin position="15"/>
        <end position="25"/>
    </location>
</feature>
<feature type="region of interest" description="Disordered" evidence="1">
    <location>
        <begin position="392"/>
        <end position="416"/>
    </location>
</feature>
<feature type="region of interest" description="Disordered" evidence="1">
    <location>
        <begin position="111"/>
        <end position="130"/>
    </location>
</feature>
<feature type="compositionally biased region" description="Polar residues" evidence="1">
    <location>
        <begin position="404"/>
        <end position="416"/>
    </location>
</feature>
<sequence>MDEFARDLNTALEESSDRRMHESKVRRNKTWKCRTRRKSKSGLGLGNSMQKSSAKSEDSESSLETWTHGQMDFSSNGSYHHTDSDDRFYKINHHDHLLTSWRHYSANVAESDSVNENLNPSREPRRKRKFKRMAVDPPYVAENKYTTLSDVTVLPQKSKSMHNLKSSKYSKLSIKPSKFSKLTVSRFSSKMENLCMDFGNAATPSGKRKRAHEKSIECSSCDCKGVIIGKKNFDSVKTSSNPFLHVENSNSKLFDINSSGLSSSESECGPFTNDESIEADDEQSDFFQEFESSGIQNFSPWWENDDKQFPDSKIQKQLTENFFDISKTPKEMYTKQVEKSENERQIRAGRRRLGNKISTEASEKEKLSYLPSSKEYKCFPPSSVDNCIAKSVPNEKKKRKGMPSSMSSMHGFSETSTVPDLNADVLVLKNMDWRTCAGLSRPEDAILCSIKKSTNDRKRGLESITKKDEIALHHTAVSNENSSCSPPQSSL</sequence>
<dbReference type="PANTHER" id="PTHR14195">
    <property type="entry name" value="G PATCH DOMAIN CONTAINING PROTEIN 2"/>
    <property type="match status" value="1"/>
</dbReference>
<proteinExistence type="predicted"/>
<gene>
    <name evidence="2" type="primary">AVEN_252509_1</name>
    <name evidence="2" type="ORF">CDAR_167931</name>
</gene>
<evidence type="ECO:0000256" key="1">
    <source>
        <dbReference type="SAM" id="MobiDB-lite"/>
    </source>
</evidence>
<dbReference type="EMBL" id="BPLQ01013137">
    <property type="protein sequence ID" value="GIY70186.1"/>
    <property type="molecule type" value="Genomic_DNA"/>
</dbReference>
<name>A0AAV4VJY6_9ARAC</name>
<dbReference type="InterPro" id="IPR051189">
    <property type="entry name" value="Splicing_assoc_domain"/>
</dbReference>
<dbReference type="Proteomes" id="UP001054837">
    <property type="component" value="Unassembled WGS sequence"/>
</dbReference>
<feature type="compositionally biased region" description="Polar residues" evidence="1">
    <location>
        <begin position="111"/>
        <end position="120"/>
    </location>
</feature>
<accession>A0AAV4VJY6</accession>
<protein>
    <submittedName>
        <fullName evidence="2">G-patch domain-containing protein</fullName>
    </submittedName>
</protein>
<keyword evidence="3" id="KW-1185">Reference proteome</keyword>
<evidence type="ECO:0000313" key="2">
    <source>
        <dbReference type="EMBL" id="GIY70186.1"/>
    </source>
</evidence>
<dbReference type="AlphaFoldDB" id="A0AAV4VJY6"/>
<reference evidence="2 3" key="1">
    <citation type="submission" date="2021-06" db="EMBL/GenBank/DDBJ databases">
        <title>Caerostris darwini draft genome.</title>
        <authorList>
            <person name="Kono N."/>
            <person name="Arakawa K."/>
        </authorList>
    </citation>
    <scope>NUCLEOTIDE SEQUENCE [LARGE SCALE GENOMIC DNA]</scope>
</reference>
<feature type="region of interest" description="Disordered" evidence="1">
    <location>
        <begin position="1"/>
        <end position="78"/>
    </location>
</feature>
<feature type="compositionally biased region" description="Polar residues" evidence="1">
    <location>
        <begin position="63"/>
        <end position="78"/>
    </location>
</feature>
<comment type="caution">
    <text evidence="2">The sequence shown here is derived from an EMBL/GenBank/DDBJ whole genome shotgun (WGS) entry which is preliminary data.</text>
</comment>
<evidence type="ECO:0000313" key="3">
    <source>
        <dbReference type="Proteomes" id="UP001054837"/>
    </source>
</evidence>